<dbReference type="Pfam" id="PF08386">
    <property type="entry name" value="Abhydrolase_4"/>
    <property type="match status" value="1"/>
</dbReference>
<evidence type="ECO:0000256" key="1">
    <source>
        <dbReference type="ARBA" id="ARBA00010088"/>
    </source>
</evidence>
<dbReference type="PANTHER" id="PTHR43248">
    <property type="entry name" value="2-SUCCINYL-6-HYDROXY-2,4-CYCLOHEXADIENE-1-CARBOXYLATE SYNTHASE"/>
    <property type="match status" value="1"/>
</dbReference>
<evidence type="ECO:0000313" key="6">
    <source>
        <dbReference type="EMBL" id="MBP2185611.1"/>
    </source>
</evidence>
<sequence length="451" mass="48761">MLKLLLPLLLLAPPHAAEPAKSLDWQPCPGDGVVAMDCADLAVPITPHSGRTITLKIARLKATGPRKGSVLVNFGGPQGQQIAAMRSRPQIFERIRASMDVLTWDPRGYPGLSGPALDCDWGFLRTPRFPADQAGFDQLAAANRARADRCRTTDPALFDHMDSGSDARDIEAIRVALGERRVNFIGTSYGGVLGQAYARQYPHRVRTLYVDGTGNHSARDWERELDAIARDNETFVRRFLDWAGPGTERRWQALIAQAAREPIPAANTTYDGTQLQALAFFKIRRGPGQWTPLLNAITAAEAGDASGFVPDSSDPNPGVPGGGVKECLDFPRADHRQSARTAERLRRIAPNTGASFPLAWHLPLTCAGWPAPVTNPPSPLPATLPPLLGAGTWQDHAPTKRVTGQVPGSRTIRHDGPGHNLFAGMANACVIDHVSRYVADRELPPADALCP</sequence>
<feature type="domain" description="AB hydrolase-1" evidence="4">
    <location>
        <begin position="150"/>
        <end position="253"/>
    </location>
</feature>
<organism evidence="6 7">
    <name type="scientific">Amycolatopsis magusensis</name>
    <dbReference type="NCBI Taxonomy" id="882444"/>
    <lineage>
        <taxon>Bacteria</taxon>
        <taxon>Bacillati</taxon>
        <taxon>Actinomycetota</taxon>
        <taxon>Actinomycetes</taxon>
        <taxon>Pseudonocardiales</taxon>
        <taxon>Pseudonocardiaceae</taxon>
        <taxon>Amycolatopsis</taxon>
    </lineage>
</organism>
<evidence type="ECO:0000256" key="2">
    <source>
        <dbReference type="ARBA" id="ARBA00022801"/>
    </source>
</evidence>
<feature type="signal peptide" evidence="3">
    <location>
        <begin position="1"/>
        <end position="16"/>
    </location>
</feature>
<comment type="similarity">
    <text evidence="1">Belongs to the peptidase S33 family.</text>
</comment>
<feature type="domain" description="Peptidase S33 tripeptidyl aminopeptidase-like C-terminal" evidence="5">
    <location>
        <begin position="363"/>
        <end position="450"/>
    </location>
</feature>
<keyword evidence="2" id="KW-0378">Hydrolase</keyword>
<evidence type="ECO:0000256" key="3">
    <source>
        <dbReference type="SAM" id="SignalP"/>
    </source>
</evidence>
<accession>A0ABS4Q1Q5</accession>
<dbReference type="Gene3D" id="3.40.50.1820">
    <property type="entry name" value="alpha/beta hydrolase"/>
    <property type="match status" value="1"/>
</dbReference>
<evidence type="ECO:0000259" key="5">
    <source>
        <dbReference type="Pfam" id="PF08386"/>
    </source>
</evidence>
<dbReference type="RefSeq" id="WP_209668473.1">
    <property type="nucleotide sequence ID" value="NZ_JAGGMS010000001.1"/>
</dbReference>
<dbReference type="InterPro" id="IPR051601">
    <property type="entry name" value="Serine_prot/Carboxylest_S33"/>
</dbReference>
<evidence type="ECO:0000313" key="7">
    <source>
        <dbReference type="Proteomes" id="UP000741013"/>
    </source>
</evidence>
<protein>
    <submittedName>
        <fullName evidence="6">Pimeloyl-ACP methyl ester carboxylesterase</fullName>
    </submittedName>
</protein>
<dbReference type="Pfam" id="PF00561">
    <property type="entry name" value="Abhydrolase_1"/>
    <property type="match status" value="1"/>
</dbReference>
<dbReference type="InterPro" id="IPR029058">
    <property type="entry name" value="AB_hydrolase_fold"/>
</dbReference>
<feature type="chain" id="PRO_5045167274" evidence="3">
    <location>
        <begin position="17"/>
        <end position="451"/>
    </location>
</feature>
<dbReference type="EMBL" id="JAGGMS010000001">
    <property type="protein sequence ID" value="MBP2185611.1"/>
    <property type="molecule type" value="Genomic_DNA"/>
</dbReference>
<dbReference type="InterPro" id="IPR000073">
    <property type="entry name" value="AB_hydrolase_1"/>
</dbReference>
<name>A0ABS4Q1Q5_9PSEU</name>
<evidence type="ECO:0000259" key="4">
    <source>
        <dbReference type="Pfam" id="PF00561"/>
    </source>
</evidence>
<gene>
    <name evidence="6" type="ORF">JOM49_007137</name>
</gene>
<proteinExistence type="inferred from homology"/>
<keyword evidence="7" id="KW-1185">Reference proteome</keyword>
<dbReference type="SUPFAM" id="SSF53474">
    <property type="entry name" value="alpha/beta-Hydrolases"/>
    <property type="match status" value="1"/>
</dbReference>
<dbReference type="Proteomes" id="UP000741013">
    <property type="component" value="Unassembled WGS sequence"/>
</dbReference>
<reference evidence="6 7" key="1">
    <citation type="submission" date="2021-03" db="EMBL/GenBank/DDBJ databases">
        <title>Sequencing the genomes of 1000 actinobacteria strains.</title>
        <authorList>
            <person name="Klenk H.-P."/>
        </authorList>
    </citation>
    <scope>NUCLEOTIDE SEQUENCE [LARGE SCALE GENOMIC DNA]</scope>
    <source>
        <strain evidence="6 7">DSM 45510</strain>
    </source>
</reference>
<dbReference type="InterPro" id="IPR013595">
    <property type="entry name" value="Pept_S33_TAP-like_C"/>
</dbReference>
<comment type="caution">
    <text evidence="6">The sequence shown here is derived from an EMBL/GenBank/DDBJ whole genome shotgun (WGS) entry which is preliminary data.</text>
</comment>
<dbReference type="PANTHER" id="PTHR43248:SF25">
    <property type="entry name" value="AB HYDROLASE-1 DOMAIN-CONTAINING PROTEIN-RELATED"/>
    <property type="match status" value="1"/>
</dbReference>
<keyword evidence="3" id="KW-0732">Signal</keyword>